<feature type="signal peptide" evidence="3">
    <location>
        <begin position="1"/>
        <end position="22"/>
    </location>
</feature>
<protein>
    <submittedName>
        <fullName evidence="4">G4820 protein</fullName>
    </submittedName>
</protein>
<evidence type="ECO:0000256" key="2">
    <source>
        <dbReference type="ARBA" id="ARBA00022525"/>
    </source>
</evidence>
<accession>A0ABP1FR89</accession>
<evidence type="ECO:0000256" key="3">
    <source>
        <dbReference type="SAM" id="SignalP"/>
    </source>
</evidence>
<dbReference type="EMBL" id="CAXHTA020000007">
    <property type="protein sequence ID" value="CAL5222455.1"/>
    <property type="molecule type" value="Genomic_DNA"/>
</dbReference>
<gene>
    <name evidence="4" type="primary">g4820</name>
    <name evidence="4" type="ORF">VP750_LOCUS4114</name>
</gene>
<organism evidence="4 5">
    <name type="scientific">Coccomyxa viridis</name>
    <dbReference type="NCBI Taxonomy" id="1274662"/>
    <lineage>
        <taxon>Eukaryota</taxon>
        <taxon>Viridiplantae</taxon>
        <taxon>Chlorophyta</taxon>
        <taxon>core chlorophytes</taxon>
        <taxon>Trebouxiophyceae</taxon>
        <taxon>Trebouxiophyceae incertae sedis</taxon>
        <taxon>Coccomyxaceae</taxon>
        <taxon>Coccomyxa</taxon>
    </lineage>
</organism>
<comment type="caution">
    <text evidence="4">The sequence shown here is derived from an EMBL/GenBank/DDBJ whole genome shotgun (WGS) entry which is preliminary data.</text>
</comment>
<feature type="chain" id="PRO_5045392174" evidence="3">
    <location>
        <begin position="23"/>
        <end position="94"/>
    </location>
</feature>
<dbReference type="PROSITE" id="PS51257">
    <property type="entry name" value="PROKAR_LIPOPROTEIN"/>
    <property type="match status" value="1"/>
</dbReference>
<evidence type="ECO:0000313" key="4">
    <source>
        <dbReference type="EMBL" id="CAL5222455.1"/>
    </source>
</evidence>
<keyword evidence="2" id="KW-0964">Secreted</keyword>
<keyword evidence="5" id="KW-1185">Reference proteome</keyword>
<dbReference type="InterPro" id="IPR019764">
    <property type="entry name" value="Endothelin_toxin_CS"/>
</dbReference>
<dbReference type="Proteomes" id="UP001497392">
    <property type="component" value="Unassembled WGS sequence"/>
</dbReference>
<evidence type="ECO:0000256" key="1">
    <source>
        <dbReference type="ARBA" id="ARBA00004613"/>
    </source>
</evidence>
<keyword evidence="3" id="KW-0732">Signal</keyword>
<dbReference type="PROSITE" id="PS00270">
    <property type="entry name" value="ENDOTHELIN"/>
    <property type="match status" value="1"/>
</dbReference>
<evidence type="ECO:0000313" key="5">
    <source>
        <dbReference type="Proteomes" id="UP001497392"/>
    </source>
</evidence>
<comment type="subcellular location">
    <subcellularLocation>
        <location evidence="1">Secreted</location>
    </subcellularLocation>
</comment>
<proteinExistence type="predicted"/>
<name>A0ABP1FR89_9CHLO</name>
<sequence>MASKQFLAFLLVAMVATACVSGQGLNCWDRSNCQYCQYCNQRSQCNSGTMSSDAQKLCPCAFQCDNNCGHFCGSGGASGKRLLLGRGLNEVVDA</sequence>
<reference evidence="4 5" key="1">
    <citation type="submission" date="2024-06" db="EMBL/GenBank/DDBJ databases">
        <authorList>
            <person name="Kraege A."/>
            <person name="Thomma B."/>
        </authorList>
    </citation>
    <scope>NUCLEOTIDE SEQUENCE [LARGE SCALE GENOMIC DNA]</scope>
</reference>